<dbReference type="Proteomes" id="UP001162992">
    <property type="component" value="Chromosome 17"/>
</dbReference>
<evidence type="ECO:0000313" key="2">
    <source>
        <dbReference type="Proteomes" id="UP001162992"/>
    </source>
</evidence>
<keyword evidence="2" id="KW-1185">Reference proteome</keyword>
<gene>
    <name evidence="1" type="ORF">O6H91_17G068100</name>
</gene>
<name>A0ACC2B7U9_DIPCM</name>
<dbReference type="EMBL" id="CM055108">
    <property type="protein sequence ID" value="KAJ7525818.1"/>
    <property type="molecule type" value="Genomic_DNA"/>
</dbReference>
<organism evidence="1 2">
    <name type="scientific">Diphasiastrum complanatum</name>
    <name type="common">Issler's clubmoss</name>
    <name type="synonym">Lycopodium complanatum</name>
    <dbReference type="NCBI Taxonomy" id="34168"/>
    <lineage>
        <taxon>Eukaryota</taxon>
        <taxon>Viridiplantae</taxon>
        <taxon>Streptophyta</taxon>
        <taxon>Embryophyta</taxon>
        <taxon>Tracheophyta</taxon>
        <taxon>Lycopodiopsida</taxon>
        <taxon>Lycopodiales</taxon>
        <taxon>Lycopodiaceae</taxon>
        <taxon>Lycopodioideae</taxon>
        <taxon>Diphasiastrum</taxon>
    </lineage>
</organism>
<sequence length="509" mass="57843">MSLELAKIFKGKDRDHMRLWNFSRYLDPKMKAMLTTMAAFGLMVLLLQAAYSGKGCTCKLLHLYQPTKTSSSRYELKAKNPTEALTFQGSKLIKPQADQGRAVYAEERHLEPHGLAAYLFVHMGSYRGGPRTFATVGLASKPLHVFGKPYFICKWIPSDAGSNATAKAKGRTILPDWGYGRAYTVVVVNCTFKKDVGADGGGGELIVHAHHGDSYGEPAHIHALKEAPGQYNASVFDPPYPYDYLYCGSPLYGEINPQRIREWMAYHAKIFGPKSHFVFYDSGGIHPDVQKVLEPWVKARRVTIHDIREQARYDGYYYNQFLIVNDCLHRYRFMADWTFYFDVDEYIYISPGISLAEALMDVANYTQFTFEQMPMSKMLCLAAENTTISNLSNDWGVEKLVFRNVKGGVRLDRKYAIRARNAFATGVHMSENIVGGTTHSKGSKIKYYHYHNTITYNGEVCRKFVSPQNKTRIIWLDEQPYKYDGSMIPFAAEAKEFELQQIGRQPLVS</sequence>
<reference evidence="2" key="1">
    <citation type="journal article" date="2024" name="Proc. Natl. Acad. Sci. U.S.A.">
        <title>Extraordinary preservation of gene collinearity over three hundred million years revealed in homosporous lycophytes.</title>
        <authorList>
            <person name="Li C."/>
            <person name="Wickell D."/>
            <person name="Kuo L.Y."/>
            <person name="Chen X."/>
            <person name="Nie B."/>
            <person name="Liao X."/>
            <person name="Peng D."/>
            <person name="Ji J."/>
            <person name="Jenkins J."/>
            <person name="Williams M."/>
            <person name="Shu S."/>
            <person name="Plott C."/>
            <person name="Barry K."/>
            <person name="Rajasekar S."/>
            <person name="Grimwood J."/>
            <person name="Han X."/>
            <person name="Sun S."/>
            <person name="Hou Z."/>
            <person name="He W."/>
            <person name="Dai G."/>
            <person name="Sun C."/>
            <person name="Schmutz J."/>
            <person name="Leebens-Mack J.H."/>
            <person name="Li F.W."/>
            <person name="Wang L."/>
        </authorList>
    </citation>
    <scope>NUCLEOTIDE SEQUENCE [LARGE SCALE GENOMIC DNA]</scope>
    <source>
        <strain evidence="2">cv. PW_Plant_1</strain>
    </source>
</reference>
<comment type="caution">
    <text evidence="1">The sequence shown here is derived from an EMBL/GenBank/DDBJ whole genome shotgun (WGS) entry which is preliminary data.</text>
</comment>
<protein>
    <submittedName>
        <fullName evidence="1">Uncharacterized protein</fullName>
    </submittedName>
</protein>
<accession>A0ACC2B7U9</accession>
<evidence type="ECO:0000313" key="1">
    <source>
        <dbReference type="EMBL" id="KAJ7525818.1"/>
    </source>
</evidence>
<proteinExistence type="predicted"/>